<dbReference type="SUPFAM" id="SSF51126">
    <property type="entry name" value="Pectin lyase-like"/>
    <property type="match status" value="2"/>
</dbReference>
<dbReference type="Proteomes" id="UP000191661">
    <property type="component" value="Unassembled WGS sequence"/>
</dbReference>
<proteinExistence type="predicted"/>
<organism evidence="1 2">
    <name type="scientific">Methanobrevibacter arboriphilus JCM 13429 = DSM 1125</name>
    <dbReference type="NCBI Taxonomy" id="1300164"/>
    <lineage>
        <taxon>Archaea</taxon>
        <taxon>Methanobacteriati</taxon>
        <taxon>Methanobacteriota</taxon>
        <taxon>Methanomada group</taxon>
        <taxon>Methanobacteria</taxon>
        <taxon>Methanobacteriales</taxon>
        <taxon>Methanobacteriaceae</taxon>
        <taxon>Methanobrevibacter</taxon>
    </lineage>
</organism>
<accession>A0A1V6N422</accession>
<dbReference type="EMBL" id="JXMW01000003">
    <property type="protein sequence ID" value="OQD59448.1"/>
    <property type="molecule type" value="Genomic_DNA"/>
</dbReference>
<keyword evidence="2" id="KW-1185">Reference proteome</keyword>
<dbReference type="Gene3D" id="2.160.20.10">
    <property type="entry name" value="Single-stranded right-handed beta-helix, Pectin lyase-like"/>
    <property type="match status" value="2"/>
</dbReference>
<protein>
    <submittedName>
        <fullName evidence="1">Adhesin-like protein</fullName>
    </submittedName>
</protein>
<comment type="caution">
    <text evidence="1">The sequence shown here is derived from an EMBL/GenBank/DDBJ whole genome shotgun (WGS) entry which is preliminary data.</text>
</comment>
<dbReference type="Gene3D" id="2.60.40.10">
    <property type="entry name" value="Immunoglobulins"/>
    <property type="match status" value="1"/>
</dbReference>
<evidence type="ECO:0000313" key="1">
    <source>
        <dbReference type="EMBL" id="OQD59448.1"/>
    </source>
</evidence>
<gene>
    <name evidence="1" type="ORF">MBBAR_3c01040</name>
</gene>
<dbReference type="InterPro" id="IPR006626">
    <property type="entry name" value="PbH1"/>
</dbReference>
<reference evidence="1 2" key="1">
    <citation type="submission" date="2014-12" db="EMBL/GenBank/DDBJ databases">
        <title>Genome sequence of Methanobrevibacter arboriphilicus DH1, DSM1125.</title>
        <authorList>
            <person name="Poehlein A."/>
            <person name="Thauer R.K."/>
            <person name="Seedorf H."/>
            <person name="Daniel R."/>
        </authorList>
    </citation>
    <scope>NUCLEOTIDE SEQUENCE [LARGE SCALE GENOMIC DNA]</scope>
    <source>
        <strain evidence="1 2">DH1</strain>
    </source>
</reference>
<name>A0A1V6N422_METAZ</name>
<dbReference type="InterPro" id="IPR012334">
    <property type="entry name" value="Pectin_lyas_fold"/>
</dbReference>
<dbReference type="InterPro" id="IPR013783">
    <property type="entry name" value="Ig-like_fold"/>
</dbReference>
<dbReference type="InterPro" id="IPR011050">
    <property type="entry name" value="Pectin_lyase_fold/virulence"/>
</dbReference>
<sequence>MRKSFLLLLMFIIVVFFSMNIVSASDDYINGDNLDYNNLEHSVNSTNTLDNILNSNDIYVNLSGNDVSGDGSEDNPYKSLKKAINSASNNSNIYIMPGEYFGENNTKMIIDKTITISGITGGNGKIIFNGERKYDFFDITPNGKLTLINITFYQGNNSGEDFIAGAIFNNGELTIKNCIFDFNTGLRGGAILNNGKLEVIGSTFKNNNGTNYGGGITNFNIAKVIDSVFIGNIAQSGSAIFNDGNLTILSSNFTSNSIAGVNWENRDNNIFMNSSNINSDISASNHTIKILNSSCANVGITDSNLFVNGSTLSVSPTNSTVNITYSVISSGSIYHYMNNSNISAEYNWWLSNKGPIVYSGNNNYYNSQKYWIIAVFVSDYGGSIPSKNTNVTLKLIFKYTDGVNVWDLPEGINIPSRSLYLQTDNGYFTNDSGLISKNIFTTYYLNNSEDTLVYVVVDNQRLKLAVGKGYTNHTWYVSNDGDDSNNGSRESPFKTLAKAVSVALNGNTIYIASGDYYNAFNSNLFIWKNLTFSSYNGPVTIYRHTSNSIFIVADYGTLNLNNITFSTYNLTYSVLFINCSGNLTINNCTFRNASGNSYWGNILFSGSYLFINNSNFYDLRHYVIKSSSYDRYSYGYVPCTITILNSYFSGMSGAVTNNENSARILYLVADKVLIDNCTFVNNNATGAVINSNYSIVNNSRFVSNSFGAVSGASIFDNGYVADNSVNYWSGSIVGASNILNSIFVNNNISCANARFIYNCSFINNRNAFNSLTDDHDRNGIISSSGNLSIVYCVFIGNSAGYGGAIFNRGILNVSNSVFLNNTATIFGSDIFNFNGVAYLNNNWWGWNGGPTDGKVYRFLGDVHLDTWVILTLNVNGSTLIASLDKVTDAVGNIHDLNGTIPDRVAVFNSSMVPISPKTTNLTNNHAYASVLSGSDSDYIVNVTVDGQTVDLTVHNKNTIIEMNDTTFYGKNNRYTVILRNINGYDISNQTVILKIKYKNGTVEDYYLITDGNGRASIILNNSIGIYNVSAFYEGDGYFFACNSSALLTILPSSTKIFILKDQLFYGKNNVLQISLEDIYGRAVVGQKIYFNIKSGSKTYNYYSTTDSQGVAKIIANLPKGSYDVKVSFNGDEWFNSSENQGSFTILSIGTKLTLNVTILYGRGDVYFVKLLDNNGNVAKNETVYITLTQGNKNQTFAVKTDSNGTAGLIVNLLPGTYKVNVVYKGDDLYIGTNISGTLVVEKIAVRLIVDPLVKFNVTNNSTNNKYYALLTDMYGRALSGESLIIKIQKDGFLEVYNLTTDNEGFITLPLDLAEGNYMVLVNFIENEWYYNTSTASTLIVSKPTIKITTKISITLKNNTVIIYLTDIDGTPLINKIISIRLIGNGYNKNFNIKTNNQGKAEIKLSELKLNSNSKYTLHYNFAGSDYYNSRVGVLNFTYSNSLNNKIKTILTVKSPTIIKGKKTLISATLKNSNGKAIANKKIKLVINKKTYTKLTNSKGMVVFKISGLKSGKYNLKLFYEGDKTYLSSKIYKTQTVKNIADLAISKIKRYGNSYKILIKNQGSVSSKKTKIKVFYKVGKKIKQRVAIVKALKPGKYTIVNIKFFKYSYHKKYLKNAIVNYNKNFKEFSYNNNLKKFKT</sequence>
<dbReference type="SMART" id="SM00710">
    <property type="entry name" value="PbH1"/>
    <property type="match status" value="6"/>
</dbReference>
<evidence type="ECO:0000313" key="2">
    <source>
        <dbReference type="Proteomes" id="UP000191661"/>
    </source>
</evidence>